<dbReference type="Proteomes" id="UP000179920">
    <property type="component" value="Chromosome I"/>
</dbReference>
<dbReference type="EMBL" id="ULHB01000086">
    <property type="protein sequence ID" value="SYW80997.1"/>
    <property type="molecule type" value="Genomic_DNA"/>
</dbReference>
<feature type="compositionally biased region" description="Polar residues" evidence="4">
    <location>
        <begin position="14"/>
        <end position="23"/>
    </location>
</feature>
<dbReference type="SUPFAM" id="SSF56112">
    <property type="entry name" value="Protein kinase-like (PK-like)"/>
    <property type="match status" value="1"/>
</dbReference>
<dbReference type="PANTHER" id="PTHR24056">
    <property type="entry name" value="CELL DIVISION PROTEIN KINASE"/>
    <property type="match status" value="1"/>
</dbReference>
<organism evidence="6 8">
    <name type="scientific">Ustilago bromivora</name>
    <dbReference type="NCBI Taxonomy" id="307758"/>
    <lineage>
        <taxon>Eukaryota</taxon>
        <taxon>Fungi</taxon>
        <taxon>Dikarya</taxon>
        <taxon>Basidiomycota</taxon>
        <taxon>Ustilaginomycotina</taxon>
        <taxon>Ustilaginomycetes</taxon>
        <taxon>Ustilaginales</taxon>
        <taxon>Ustilaginaceae</taxon>
        <taxon>Ustilago</taxon>
    </lineage>
</organism>
<feature type="domain" description="Protein kinase" evidence="5">
    <location>
        <begin position="44"/>
        <end position="497"/>
    </location>
</feature>
<dbReference type="Pfam" id="PF00069">
    <property type="entry name" value="Pkinase"/>
    <property type="match status" value="1"/>
</dbReference>
<sequence length="497" mass="54222">MALLASFDDDLNEHSNASTSKQKLSVVGGSLRSSPQDWSSILRPRKLISHSDGLCSSVYRVSLTSPPPSWPYTLSSTSSSRAVSLLVPLADAASNAGGLQGWLCVKRVSPDEQPQPHNVSREIALLSSLPQHRNVGMLLAAVYDETDAFGATVDLIMPLYAATLEEVLLQPSLLPPSLRPNQDAGEQERPAKSIERLWTATNTVQGFMIKVAEQLLEGVAFLHEQGVAHRDIKPSNILLSHTGVVKLIDLGTAYTGKPLNDPLEQGGKMVKSEGERGRMVHQVGTGVFRAPELLFAPKTGYDAYAIDVWSLAVTIAHFFTPLTPTSSTNVREEDIWNQLEEKETVDERRDWEKAFDSATSLPPQDAQGEADSPLYFQEYDPDPAPDHPRSASGYIRTQLFQGERGDIGLAASIFALLGLPTSIEQWPEAEHFQPPLSKLPFAPTSGTGLMDALPLANEYEDEATVRKVVEKVLVPCLQLSAAKRPMAKQLSASIKSW</sequence>
<evidence type="ECO:0000259" key="5">
    <source>
        <dbReference type="PROSITE" id="PS50011"/>
    </source>
</evidence>
<keyword evidence="9" id="KW-1185">Reference proteome</keyword>
<evidence type="ECO:0000256" key="1">
    <source>
        <dbReference type="ARBA" id="ARBA00006485"/>
    </source>
</evidence>
<accession>A0A1K0FW34</accession>
<keyword evidence="6" id="KW-0808">Transferase</keyword>
<dbReference type="AlphaFoldDB" id="A0A1K0FW34"/>
<evidence type="ECO:0000256" key="4">
    <source>
        <dbReference type="SAM" id="MobiDB-lite"/>
    </source>
</evidence>
<keyword evidence="3" id="KW-0067">ATP-binding</keyword>
<dbReference type="EMBL" id="LT558117">
    <property type="protein sequence ID" value="SAM63905.1"/>
    <property type="molecule type" value="Genomic_DNA"/>
</dbReference>
<feature type="region of interest" description="Disordered" evidence="4">
    <location>
        <begin position="355"/>
        <end position="391"/>
    </location>
</feature>
<dbReference type="GO" id="GO:0005524">
    <property type="term" value="F:ATP binding"/>
    <property type="evidence" value="ECO:0007669"/>
    <property type="project" value="UniProtKB-KW"/>
</dbReference>
<name>A0A1K0FW34_9BASI</name>
<evidence type="ECO:0000313" key="9">
    <source>
        <dbReference type="Proteomes" id="UP000658997"/>
    </source>
</evidence>
<comment type="similarity">
    <text evidence="1">Belongs to the protein kinase superfamily. CMGC Ser/Thr protein kinase family. CDC2/CDKX subfamily.</text>
</comment>
<dbReference type="SMART" id="SM00220">
    <property type="entry name" value="S_TKc"/>
    <property type="match status" value="1"/>
</dbReference>
<dbReference type="OrthoDB" id="4062651at2759"/>
<feature type="region of interest" description="Disordered" evidence="4">
    <location>
        <begin position="1"/>
        <end position="36"/>
    </location>
</feature>
<evidence type="ECO:0000313" key="7">
    <source>
        <dbReference type="EMBL" id="SYW80997.1"/>
    </source>
</evidence>
<dbReference type="InterPro" id="IPR011009">
    <property type="entry name" value="Kinase-like_dom_sf"/>
</dbReference>
<protein>
    <submittedName>
        <fullName evidence="7">Related to SGV1 - Cyclin-dependent protein kinase</fullName>
    </submittedName>
    <submittedName>
        <fullName evidence="6">Related to SGV1-Cyclin-dependent protein kinase</fullName>
    </submittedName>
</protein>
<keyword evidence="2" id="KW-0547">Nucleotide-binding</keyword>
<reference evidence="6" key="1">
    <citation type="submission" date="2016-04" db="EMBL/GenBank/DDBJ databases">
        <authorList>
            <person name="Evans L.H."/>
            <person name="Alamgir A."/>
            <person name="Owens N."/>
            <person name="Weber N.D."/>
            <person name="Virtaneva K."/>
            <person name="Barbian K."/>
            <person name="Babar A."/>
            <person name="Rosenke K."/>
        </authorList>
    </citation>
    <scope>NUCLEOTIDE SEQUENCE</scope>
    <source>
        <strain evidence="6">UB2112</strain>
    </source>
</reference>
<dbReference type="Proteomes" id="UP000658997">
    <property type="component" value="Unassembled WGS sequence"/>
</dbReference>
<reference evidence="8" key="2">
    <citation type="submission" date="2016-04" db="EMBL/GenBank/DDBJ databases">
        <authorList>
            <person name="Guldener U."/>
            <person name="Guldener U."/>
        </authorList>
    </citation>
    <scope>NUCLEOTIDE SEQUENCE [LARGE SCALE GENOMIC DNA]</scope>
    <source>
        <strain evidence="8">UB2112</strain>
    </source>
</reference>
<dbReference type="PANTHER" id="PTHR24056:SF508">
    <property type="entry name" value="CYCLIN-DEPENDENT KINASE 10"/>
    <property type="match status" value="1"/>
</dbReference>
<dbReference type="InterPro" id="IPR000719">
    <property type="entry name" value="Prot_kinase_dom"/>
</dbReference>
<dbReference type="GO" id="GO:0007346">
    <property type="term" value="P:regulation of mitotic cell cycle"/>
    <property type="evidence" value="ECO:0007669"/>
    <property type="project" value="TreeGrafter"/>
</dbReference>
<evidence type="ECO:0000313" key="6">
    <source>
        <dbReference type="EMBL" id="SAM63905.1"/>
    </source>
</evidence>
<keyword evidence="6" id="KW-0418">Kinase</keyword>
<dbReference type="GO" id="GO:0005634">
    <property type="term" value="C:nucleus"/>
    <property type="evidence" value="ECO:0007669"/>
    <property type="project" value="TreeGrafter"/>
</dbReference>
<dbReference type="InterPro" id="IPR008271">
    <property type="entry name" value="Ser/Thr_kinase_AS"/>
</dbReference>
<reference evidence="7" key="3">
    <citation type="submission" date="2018-08" db="EMBL/GenBank/DDBJ databases">
        <authorList>
            <person name="Guldener U."/>
        </authorList>
    </citation>
    <scope>NUCLEOTIDE SEQUENCE</scope>
    <source>
        <strain evidence="7">UB2</strain>
    </source>
</reference>
<evidence type="ECO:0000256" key="3">
    <source>
        <dbReference type="ARBA" id="ARBA00022840"/>
    </source>
</evidence>
<dbReference type="GO" id="GO:0004674">
    <property type="term" value="F:protein serine/threonine kinase activity"/>
    <property type="evidence" value="ECO:0007669"/>
    <property type="project" value="TreeGrafter"/>
</dbReference>
<evidence type="ECO:0000313" key="8">
    <source>
        <dbReference type="Proteomes" id="UP000179920"/>
    </source>
</evidence>
<dbReference type="PROSITE" id="PS50011">
    <property type="entry name" value="PROTEIN_KINASE_DOM"/>
    <property type="match status" value="1"/>
</dbReference>
<dbReference type="PROSITE" id="PS00108">
    <property type="entry name" value="PROTEIN_KINASE_ST"/>
    <property type="match status" value="1"/>
</dbReference>
<proteinExistence type="inferred from homology"/>
<evidence type="ECO:0000256" key="2">
    <source>
        <dbReference type="ARBA" id="ARBA00022741"/>
    </source>
</evidence>
<dbReference type="InterPro" id="IPR050108">
    <property type="entry name" value="CDK"/>
</dbReference>
<dbReference type="Gene3D" id="1.10.510.10">
    <property type="entry name" value="Transferase(Phosphotransferase) domain 1"/>
    <property type="match status" value="1"/>
</dbReference>
<gene>
    <name evidence="7" type="ORF">UBRO2_04029</name>
    <name evidence="6" type="ORF">UBRO_08425</name>
</gene>